<sequence length="204" mass="22794">FGFYFFEGSVRKRATYCLCLLLFVIGVANLVSQSSTDALYQMHQPFCWGSTQIGYYDCIRGAGAYVLGAIFLIVMQRFMTSEKIAMIGLLFQGSSFIYEAFLWKSWQFYLVPIIGSPGAPLTSIIRTMLSVLTGPERQGALFSSVAVVESIVALVGVVAWNKIYGATVDFMPGFVYIMMAACSFMTFVMFIVYLQVREKPQPIK</sequence>
<evidence type="ECO:0000256" key="3">
    <source>
        <dbReference type="ARBA" id="ARBA00022989"/>
    </source>
</evidence>
<keyword evidence="2 5" id="KW-0812">Transmembrane</keyword>
<reference evidence="6" key="1">
    <citation type="submission" date="2014-12" db="EMBL/GenBank/DDBJ databases">
        <title>Insight into the proteome of Arion vulgaris.</title>
        <authorList>
            <person name="Aradska J."/>
            <person name="Bulat T."/>
            <person name="Smidak R."/>
            <person name="Sarate P."/>
            <person name="Gangsoo J."/>
            <person name="Sialana F."/>
            <person name="Bilban M."/>
            <person name="Lubec G."/>
        </authorList>
    </citation>
    <scope>NUCLEOTIDE SEQUENCE</scope>
    <source>
        <tissue evidence="6">Skin</tissue>
    </source>
</reference>
<dbReference type="PANTHER" id="PTHR23507:SF1">
    <property type="entry name" value="FI18259P1-RELATED"/>
    <property type="match status" value="1"/>
</dbReference>
<dbReference type="GO" id="GO:0016020">
    <property type="term" value="C:membrane"/>
    <property type="evidence" value="ECO:0007669"/>
    <property type="project" value="UniProtKB-SubCell"/>
</dbReference>
<dbReference type="InterPro" id="IPR036259">
    <property type="entry name" value="MFS_trans_sf"/>
</dbReference>
<evidence type="ECO:0000256" key="5">
    <source>
        <dbReference type="SAM" id="Phobius"/>
    </source>
</evidence>
<evidence type="ECO:0000313" key="6">
    <source>
        <dbReference type="EMBL" id="CEK51125.1"/>
    </source>
</evidence>
<dbReference type="EMBL" id="HACG01004260">
    <property type="protein sequence ID" value="CEK51125.1"/>
    <property type="molecule type" value="Transcribed_RNA"/>
</dbReference>
<feature type="transmembrane region" description="Helical" evidence="5">
    <location>
        <begin position="53"/>
        <end position="75"/>
    </location>
</feature>
<gene>
    <name evidence="6" type="primary">ORF12558</name>
</gene>
<keyword evidence="4 5" id="KW-0472">Membrane</keyword>
<dbReference type="AlphaFoldDB" id="A0A0B6Y6J7"/>
<feature type="transmembrane region" description="Helical" evidence="5">
    <location>
        <begin position="14"/>
        <end position="33"/>
    </location>
</feature>
<name>A0A0B6Y6J7_9EUPU</name>
<feature type="transmembrane region" description="Helical" evidence="5">
    <location>
        <begin position="109"/>
        <end position="129"/>
    </location>
</feature>
<dbReference type="PANTHER" id="PTHR23507">
    <property type="entry name" value="ZGC:174356"/>
    <property type="match status" value="1"/>
</dbReference>
<evidence type="ECO:0000256" key="4">
    <source>
        <dbReference type="ARBA" id="ARBA00023136"/>
    </source>
</evidence>
<protein>
    <recommendedName>
        <fullName evidence="7">Major facilitator superfamily associated domain-containing protein</fullName>
    </recommendedName>
</protein>
<evidence type="ECO:0000256" key="2">
    <source>
        <dbReference type="ARBA" id="ARBA00022692"/>
    </source>
</evidence>
<feature type="transmembrane region" description="Helical" evidence="5">
    <location>
        <begin position="84"/>
        <end position="103"/>
    </location>
</feature>
<feature type="transmembrane region" description="Helical" evidence="5">
    <location>
        <begin position="173"/>
        <end position="194"/>
    </location>
</feature>
<dbReference type="GO" id="GO:0022857">
    <property type="term" value="F:transmembrane transporter activity"/>
    <property type="evidence" value="ECO:0007669"/>
    <property type="project" value="TreeGrafter"/>
</dbReference>
<evidence type="ECO:0000256" key="1">
    <source>
        <dbReference type="ARBA" id="ARBA00004141"/>
    </source>
</evidence>
<evidence type="ECO:0008006" key="7">
    <source>
        <dbReference type="Google" id="ProtNLM"/>
    </source>
</evidence>
<organism evidence="6">
    <name type="scientific">Arion vulgaris</name>
    <dbReference type="NCBI Taxonomy" id="1028688"/>
    <lineage>
        <taxon>Eukaryota</taxon>
        <taxon>Metazoa</taxon>
        <taxon>Spiralia</taxon>
        <taxon>Lophotrochozoa</taxon>
        <taxon>Mollusca</taxon>
        <taxon>Gastropoda</taxon>
        <taxon>Heterobranchia</taxon>
        <taxon>Euthyneura</taxon>
        <taxon>Panpulmonata</taxon>
        <taxon>Eupulmonata</taxon>
        <taxon>Stylommatophora</taxon>
        <taxon>Helicina</taxon>
        <taxon>Arionoidea</taxon>
        <taxon>Arionidae</taxon>
        <taxon>Arion</taxon>
    </lineage>
</organism>
<feature type="non-terminal residue" evidence="6">
    <location>
        <position position="204"/>
    </location>
</feature>
<feature type="non-terminal residue" evidence="6">
    <location>
        <position position="1"/>
    </location>
</feature>
<feature type="transmembrane region" description="Helical" evidence="5">
    <location>
        <begin position="141"/>
        <end position="161"/>
    </location>
</feature>
<proteinExistence type="predicted"/>
<comment type="subcellular location">
    <subcellularLocation>
        <location evidence="1">Membrane</location>
        <topology evidence="1">Multi-pass membrane protein</topology>
    </subcellularLocation>
</comment>
<dbReference type="SUPFAM" id="SSF103473">
    <property type="entry name" value="MFS general substrate transporter"/>
    <property type="match status" value="1"/>
</dbReference>
<accession>A0A0B6Y6J7</accession>
<keyword evidence="3 5" id="KW-1133">Transmembrane helix</keyword>